<sequence>MPVTAVRTMRNVIMDATWAATTLALLAAWAYGAFTPFFHSTTMQFQFSHFSMAYDRRHTGYVVEGEEKGEEEEEEQMIWGPVLLVLIYGPEVAVLLGEEEEAGADGLGLPGQDRGRSLGSAPPGRQLEEEQDHRLNRAFGAHRGGGRGGGGGSTSGTEDETVCHLWLCAAGQAPLSSRSHLLVLAGVQVGHGVLHGRGHVAAVTATELSAAGPLRLLRLPRLLSPEVGTPATAEGTMLEAMFMEGMELGGENMGWDDRGLTFMELKNGKLLAESGLLARLLVAQLLSRKVSTVRKGSDAVAHPDPPDTLPPPR</sequence>
<dbReference type="AlphaFoldDB" id="A0A4Z2FWP7"/>
<accession>A0A4Z2FWP7</accession>
<evidence type="ECO:0000313" key="2">
    <source>
        <dbReference type="EMBL" id="TNN45659.1"/>
    </source>
</evidence>
<keyword evidence="3" id="KW-1185">Reference proteome</keyword>
<proteinExistence type="predicted"/>
<dbReference type="Proteomes" id="UP000314294">
    <property type="component" value="Unassembled WGS sequence"/>
</dbReference>
<gene>
    <name evidence="2" type="ORF">EYF80_044147</name>
</gene>
<feature type="region of interest" description="Disordered" evidence="1">
    <location>
        <begin position="293"/>
        <end position="313"/>
    </location>
</feature>
<reference evidence="2 3" key="1">
    <citation type="submission" date="2019-03" db="EMBL/GenBank/DDBJ databases">
        <title>First draft genome of Liparis tanakae, snailfish: a comprehensive survey of snailfish specific genes.</title>
        <authorList>
            <person name="Kim W."/>
            <person name="Song I."/>
            <person name="Jeong J.-H."/>
            <person name="Kim D."/>
            <person name="Kim S."/>
            <person name="Ryu S."/>
            <person name="Song J.Y."/>
            <person name="Lee S.K."/>
        </authorList>
    </citation>
    <scope>NUCLEOTIDE SEQUENCE [LARGE SCALE GENOMIC DNA]</scope>
    <source>
        <tissue evidence="2">Muscle</tissue>
    </source>
</reference>
<evidence type="ECO:0000256" key="1">
    <source>
        <dbReference type="SAM" id="MobiDB-lite"/>
    </source>
</evidence>
<dbReference type="EMBL" id="SRLO01000832">
    <property type="protein sequence ID" value="TNN45659.1"/>
    <property type="molecule type" value="Genomic_DNA"/>
</dbReference>
<evidence type="ECO:0000313" key="3">
    <source>
        <dbReference type="Proteomes" id="UP000314294"/>
    </source>
</evidence>
<organism evidence="2 3">
    <name type="scientific">Liparis tanakae</name>
    <name type="common">Tanaka's snailfish</name>
    <dbReference type="NCBI Taxonomy" id="230148"/>
    <lineage>
        <taxon>Eukaryota</taxon>
        <taxon>Metazoa</taxon>
        <taxon>Chordata</taxon>
        <taxon>Craniata</taxon>
        <taxon>Vertebrata</taxon>
        <taxon>Euteleostomi</taxon>
        <taxon>Actinopterygii</taxon>
        <taxon>Neopterygii</taxon>
        <taxon>Teleostei</taxon>
        <taxon>Neoteleostei</taxon>
        <taxon>Acanthomorphata</taxon>
        <taxon>Eupercaria</taxon>
        <taxon>Perciformes</taxon>
        <taxon>Cottioidei</taxon>
        <taxon>Cottales</taxon>
        <taxon>Liparidae</taxon>
        <taxon>Liparis</taxon>
    </lineage>
</organism>
<feature type="region of interest" description="Disordered" evidence="1">
    <location>
        <begin position="104"/>
        <end position="130"/>
    </location>
</feature>
<name>A0A4Z2FWP7_9TELE</name>
<protein>
    <submittedName>
        <fullName evidence="2">Uncharacterized protein</fullName>
    </submittedName>
</protein>
<comment type="caution">
    <text evidence="2">The sequence shown here is derived from an EMBL/GenBank/DDBJ whole genome shotgun (WGS) entry which is preliminary data.</text>
</comment>